<keyword evidence="3" id="KW-1185">Reference proteome</keyword>
<proteinExistence type="predicted"/>
<organism evidence="2 3">
    <name type="scientific">Besnoitia besnoiti</name>
    <name type="common">Apicomplexan protozoan</name>
    <dbReference type="NCBI Taxonomy" id="94643"/>
    <lineage>
        <taxon>Eukaryota</taxon>
        <taxon>Sar</taxon>
        <taxon>Alveolata</taxon>
        <taxon>Apicomplexa</taxon>
        <taxon>Conoidasida</taxon>
        <taxon>Coccidia</taxon>
        <taxon>Eucoccidiorida</taxon>
        <taxon>Eimeriorina</taxon>
        <taxon>Sarcocystidae</taxon>
        <taxon>Besnoitia</taxon>
    </lineage>
</organism>
<feature type="chain" id="PRO_5012292680" evidence="1">
    <location>
        <begin position="34"/>
        <end position="231"/>
    </location>
</feature>
<keyword evidence="1" id="KW-0732">Signal</keyword>
<dbReference type="KEGG" id="bbes:BESB_063600"/>
<protein>
    <submittedName>
        <fullName evidence="2">Dense granule protein DG32</fullName>
    </submittedName>
</protein>
<comment type="caution">
    <text evidence="2">The sequence shown here is derived from an EMBL/GenBank/DDBJ whole genome shotgun (WGS) entry which is preliminary data.</text>
</comment>
<sequence>MADFFGSKGALGCRVSMLLVALLLGTTVFSAGAGVGAPGEGSVVSEMLTHAKKGAGENLGGVPVELLWKDIYPVVVQQGVGGFFRMLLREIQNRTTMKAPIGVADVIMQELERALFGNSGANQASWKKIKAKYEALLREWWVTTPEEPFSALQSGVWKTLLQLYAEELKEAFRGSPRGKLLTDLLFDENLKLISRWTDAEHIRIMRLSRSAARRSALRKLFRAEERQQVQN</sequence>
<dbReference type="Proteomes" id="UP000224006">
    <property type="component" value="Chromosome V"/>
</dbReference>
<dbReference type="OrthoDB" id="330124at2759"/>
<feature type="signal peptide" evidence="1">
    <location>
        <begin position="1"/>
        <end position="33"/>
    </location>
</feature>
<dbReference type="VEuPathDB" id="ToxoDB:BESB_063600"/>
<dbReference type="RefSeq" id="XP_029219482.1">
    <property type="nucleotide sequence ID" value="XM_029364774.1"/>
</dbReference>
<reference evidence="2 3" key="1">
    <citation type="submission" date="2017-09" db="EMBL/GenBank/DDBJ databases">
        <title>Genome sequencing of Besnoitia besnoiti strain Bb-Ger1.</title>
        <authorList>
            <person name="Schares G."/>
            <person name="Venepally P."/>
            <person name="Lorenzi H.A."/>
        </authorList>
    </citation>
    <scope>NUCLEOTIDE SEQUENCE [LARGE SCALE GENOMIC DNA]</scope>
    <source>
        <strain evidence="2 3">Bb-Ger1</strain>
    </source>
</reference>
<dbReference type="EMBL" id="NWUJ01000005">
    <property type="protein sequence ID" value="PFH35473.1"/>
    <property type="molecule type" value="Genomic_DNA"/>
</dbReference>
<evidence type="ECO:0000256" key="1">
    <source>
        <dbReference type="SAM" id="SignalP"/>
    </source>
</evidence>
<accession>A0A2A9MIK7</accession>
<dbReference type="GeneID" id="40311288"/>
<gene>
    <name evidence="2" type="ORF">BESB_063600</name>
</gene>
<name>A0A2A9MIK7_BESBE</name>
<evidence type="ECO:0000313" key="3">
    <source>
        <dbReference type="Proteomes" id="UP000224006"/>
    </source>
</evidence>
<dbReference type="AlphaFoldDB" id="A0A2A9MIK7"/>
<evidence type="ECO:0000313" key="2">
    <source>
        <dbReference type="EMBL" id="PFH35473.1"/>
    </source>
</evidence>